<dbReference type="Pfam" id="PF01464">
    <property type="entry name" value="SLT"/>
    <property type="match status" value="1"/>
</dbReference>
<dbReference type="CDD" id="cd16894">
    <property type="entry name" value="MltD-like"/>
    <property type="match status" value="1"/>
</dbReference>
<dbReference type="EMBL" id="FPHG01000068">
    <property type="protein sequence ID" value="SFV64803.1"/>
    <property type="molecule type" value="Genomic_DNA"/>
</dbReference>
<dbReference type="PROSITE" id="PS51782">
    <property type="entry name" value="LYSM"/>
    <property type="match status" value="1"/>
</dbReference>
<dbReference type="Gene3D" id="3.10.350.10">
    <property type="entry name" value="LysM domain"/>
    <property type="match status" value="1"/>
</dbReference>
<dbReference type="Pfam" id="PF01476">
    <property type="entry name" value="LysM"/>
    <property type="match status" value="1"/>
</dbReference>
<evidence type="ECO:0000259" key="1">
    <source>
        <dbReference type="PROSITE" id="PS51782"/>
    </source>
</evidence>
<dbReference type="Gene3D" id="1.10.530.10">
    <property type="match status" value="1"/>
</dbReference>
<dbReference type="InterPro" id="IPR036779">
    <property type="entry name" value="LysM_dom_sf"/>
</dbReference>
<dbReference type="EC" id="3.2.1.-" evidence="2"/>
<dbReference type="GO" id="GO:0016798">
    <property type="term" value="F:hydrolase activity, acting on glycosyl bonds"/>
    <property type="evidence" value="ECO:0007669"/>
    <property type="project" value="UniProtKB-KW"/>
</dbReference>
<protein>
    <submittedName>
        <fullName evidence="2">Membrane-bound lytic murein transglycosylase D</fullName>
        <ecNumber evidence="2">3.2.1.-</ecNumber>
    </submittedName>
</protein>
<dbReference type="PANTHER" id="PTHR37423:SF2">
    <property type="entry name" value="MEMBRANE-BOUND LYTIC MUREIN TRANSGLYCOSYLASE C"/>
    <property type="match status" value="1"/>
</dbReference>
<dbReference type="SMART" id="SM00257">
    <property type="entry name" value="LysM"/>
    <property type="match status" value="2"/>
</dbReference>
<dbReference type="AlphaFoldDB" id="A0A1W1CGH8"/>
<accession>A0A1W1CGH8</accession>
<sequence>MVRIIFYIYLLTINLYSFNLINKYPSYSYVFNEFDIEEDYIYNDDFNSFVQKNSNRYKIFYKNSINRGGTLIPTFKTMLLEDDLSDLLVYLAMVESGFKLNAVSNKSATGIWQFMSYTAKHYNLKVNSISDERLDPILATNAAISYLHKLYNDFGKWYLAVMAYNCGEGRMQKAIKKANSDELNIVLKYLPKETQLYMYKILLVSMIGENISLGFSNNLDEVSDIYGDDIIQVEVEAGENIKYIAKMIDMKSKDLLKLNHHFKNGVVPVSLPKYIINIPSDKVIDFYTKYELKKELDRASKCCFISHFVERGDTLSSISKKYNIRVSDLIKSNNIKNGKIIINQILIIPVTEQIFNKFYKENKI</sequence>
<dbReference type="SUPFAM" id="SSF53955">
    <property type="entry name" value="Lysozyme-like"/>
    <property type="match status" value="1"/>
</dbReference>
<evidence type="ECO:0000313" key="2">
    <source>
        <dbReference type="EMBL" id="SFV64803.1"/>
    </source>
</evidence>
<dbReference type="InterPro" id="IPR023346">
    <property type="entry name" value="Lysozyme-like_dom_sf"/>
</dbReference>
<dbReference type="InterPro" id="IPR018392">
    <property type="entry name" value="LysM"/>
</dbReference>
<reference evidence="2" key="1">
    <citation type="submission" date="2016-10" db="EMBL/GenBank/DDBJ databases">
        <authorList>
            <person name="de Groot N.N."/>
        </authorList>
    </citation>
    <scope>NUCLEOTIDE SEQUENCE</scope>
</reference>
<feature type="domain" description="LysM" evidence="1">
    <location>
        <begin position="305"/>
        <end position="348"/>
    </location>
</feature>
<proteinExistence type="predicted"/>
<keyword evidence="2" id="KW-0326">Glycosidase</keyword>
<keyword evidence="2" id="KW-0378">Hydrolase</keyword>
<dbReference type="PANTHER" id="PTHR37423">
    <property type="entry name" value="SOLUBLE LYTIC MUREIN TRANSGLYCOSYLASE-RELATED"/>
    <property type="match status" value="1"/>
</dbReference>
<dbReference type="SUPFAM" id="SSF54106">
    <property type="entry name" value="LysM domain"/>
    <property type="match status" value="1"/>
</dbReference>
<name>A0A1W1CGH8_9ZZZZ</name>
<organism evidence="2">
    <name type="scientific">hydrothermal vent metagenome</name>
    <dbReference type="NCBI Taxonomy" id="652676"/>
    <lineage>
        <taxon>unclassified sequences</taxon>
        <taxon>metagenomes</taxon>
        <taxon>ecological metagenomes</taxon>
    </lineage>
</organism>
<dbReference type="InterPro" id="IPR008258">
    <property type="entry name" value="Transglycosylase_SLT_dom_1"/>
</dbReference>
<gene>
    <name evidence="2" type="ORF">MNB_SV-9-1685</name>
</gene>
<dbReference type="CDD" id="cd00118">
    <property type="entry name" value="LysM"/>
    <property type="match status" value="1"/>
</dbReference>